<feature type="region of interest" description="Disordered" evidence="1">
    <location>
        <begin position="1"/>
        <end position="39"/>
    </location>
</feature>
<reference evidence="2" key="1">
    <citation type="submission" date="2019-12" db="EMBL/GenBank/DDBJ databases">
        <title>An insight into the sialome of adult female Ixodes ricinus ticks feeding for 6 days.</title>
        <authorList>
            <person name="Perner J."/>
            <person name="Ribeiro J.M.C."/>
        </authorList>
    </citation>
    <scope>NUCLEOTIDE SEQUENCE</scope>
    <source>
        <strain evidence="2">Semi-engorged</strain>
        <tissue evidence="2">Salivary glands</tissue>
    </source>
</reference>
<name>A0A6B0U2M7_IXORI</name>
<protein>
    <submittedName>
        <fullName evidence="2">Uncharacterized protein</fullName>
    </submittedName>
</protein>
<evidence type="ECO:0000313" key="2">
    <source>
        <dbReference type="EMBL" id="MXU82586.1"/>
    </source>
</evidence>
<evidence type="ECO:0000256" key="1">
    <source>
        <dbReference type="SAM" id="MobiDB-lite"/>
    </source>
</evidence>
<accession>A0A6B0U2M7</accession>
<proteinExistence type="predicted"/>
<dbReference type="EMBL" id="GIFC01000503">
    <property type="protein sequence ID" value="MXU82586.1"/>
    <property type="molecule type" value="Transcribed_RNA"/>
</dbReference>
<dbReference type="AlphaFoldDB" id="A0A6B0U2M7"/>
<sequence length="69" mass="7714">MLNRNLDSTKHAAKACNGTPQTPKHHSYSDISNGRPHFSRKGGAFDRFVDVMFLREGEETASRLLRLAA</sequence>
<organism evidence="2">
    <name type="scientific">Ixodes ricinus</name>
    <name type="common">Common tick</name>
    <name type="synonym">Acarus ricinus</name>
    <dbReference type="NCBI Taxonomy" id="34613"/>
    <lineage>
        <taxon>Eukaryota</taxon>
        <taxon>Metazoa</taxon>
        <taxon>Ecdysozoa</taxon>
        <taxon>Arthropoda</taxon>
        <taxon>Chelicerata</taxon>
        <taxon>Arachnida</taxon>
        <taxon>Acari</taxon>
        <taxon>Parasitiformes</taxon>
        <taxon>Ixodida</taxon>
        <taxon>Ixodoidea</taxon>
        <taxon>Ixodidae</taxon>
        <taxon>Ixodinae</taxon>
        <taxon>Ixodes</taxon>
    </lineage>
</organism>